<evidence type="ECO:0000256" key="1">
    <source>
        <dbReference type="SAM" id="MobiDB-lite"/>
    </source>
</evidence>
<dbReference type="AlphaFoldDB" id="A0AAV4SVE9"/>
<dbReference type="EMBL" id="BPLQ01008536">
    <property type="protein sequence ID" value="GIY38055.1"/>
    <property type="molecule type" value="Genomic_DNA"/>
</dbReference>
<keyword evidence="3" id="KW-1185">Reference proteome</keyword>
<name>A0AAV4SVE9_9ARAC</name>
<protein>
    <submittedName>
        <fullName evidence="2">Uncharacterized protein</fullName>
    </submittedName>
</protein>
<reference evidence="2 3" key="1">
    <citation type="submission" date="2021-06" db="EMBL/GenBank/DDBJ databases">
        <title>Caerostris darwini draft genome.</title>
        <authorList>
            <person name="Kono N."/>
            <person name="Arakawa K."/>
        </authorList>
    </citation>
    <scope>NUCLEOTIDE SEQUENCE [LARGE SCALE GENOMIC DNA]</scope>
</reference>
<sequence>MEVFCCFLTPRFRKEGGTEKSSARSLPFPQYRPTVTTSKGQETMNDPCPAEKRTSGASNPTENLFTSEWPLWTLVHSFVPIRTPEPPQGAAVTFYGSLIKQML</sequence>
<evidence type="ECO:0000313" key="2">
    <source>
        <dbReference type="EMBL" id="GIY38055.1"/>
    </source>
</evidence>
<evidence type="ECO:0000313" key="3">
    <source>
        <dbReference type="Proteomes" id="UP001054837"/>
    </source>
</evidence>
<organism evidence="2 3">
    <name type="scientific">Caerostris darwini</name>
    <dbReference type="NCBI Taxonomy" id="1538125"/>
    <lineage>
        <taxon>Eukaryota</taxon>
        <taxon>Metazoa</taxon>
        <taxon>Ecdysozoa</taxon>
        <taxon>Arthropoda</taxon>
        <taxon>Chelicerata</taxon>
        <taxon>Arachnida</taxon>
        <taxon>Araneae</taxon>
        <taxon>Araneomorphae</taxon>
        <taxon>Entelegynae</taxon>
        <taxon>Araneoidea</taxon>
        <taxon>Araneidae</taxon>
        <taxon>Caerostris</taxon>
    </lineage>
</organism>
<gene>
    <name evidence="2" type="ORF">CDAR_399201</name>
</gene>
<comment type="caution">
    <text evidence="2">The sequence shown here is derived from an EMBL/GenBank/DDBJ whole genome shotgun (WGS) entry which is preliminary data.</text>
</comment>
<accession>A0AAV4SVE9</accession>
<dbReference type="Proteomes" id="UP001054837">
    <property type="component" value="Unassembled WGS sequence"/>
</dbReference>
<feature type="compositionally biased region" description="Polar residues" evidence="1">
    <location>
        <begin position="33"/>
        <end position="44"/>
    </location>
</feature>
<proteinExistence type="predicted"/>
<feature type="region of interest" description="Disordered" evidence="1">
    <location>
        <begin position="14"/>
        <end position="62"/>
    </location>
</feature>